<dbReference type="PANTHER" id="PTHR35337">
    <property type="entry name" value="SLR1478 PROTEIN"/>
    <property type="match status" value="1"/>
</dbReference>
<feature type="transmembrane region" description="Helical" evidence="1">
    <location>
        <begin position="113"/>
        <end position="132"/>
    </location>
</feature>
<feature type="transmembrane region" description="Helical" evidence="1">
    <location>
        <begin position="86"/>
        <end position="107"/>
    </location>
</feature>
<evidence type="ECO:0000313" key="3">
    <source>
        <dbReference type="Proteomes" id="UP000033870"/>
    </source>
</evidence>
<evidence type="ECO:0008006" key="4">
    <source>
        <dbReference type="Google" id="ProtNLM"/>
    </source>
</evidence>
<dbReference type="InterPro" id="IPR002798">
    <property type="entry name" value="SpoIIM-like"/>
</dbReference>
<keyword evidence="1" id="KW-0472">Membrane</keyword>
<accession>A0A0G2AKY1</accession>
<dbReference type="AlphaFoldDB" id="A0A0G2AKY1"/>
<dbReference type="Pfam" id="PF01944">
    <property type="entry name" value="SpoIIM"/>
    <property type="match status" value="1"/>
</dbReference>
<dbReference type="EMBL" id="LCRX01000012">
    <property type="protein sequence ID" value="KKW41927.1"/>
    <property type="molecule type" value="Genomic_DNA"/>
</dbReference>
<feature type="transmembrane region" description="Helical" evidence="1">
    <location>
        <begin position="152"/>
        <end position="171"/>
    </location>
</feature>
<gene>
    <name evidence="2" type="ORF">UY92_C0012G0006</name>
</gene>
<sequence>MTVASFIVPLVFGYLLPAAVKQEVFRSLVDKFAALGGGREGAGLIWPIFFNNATAALFMVVSGVLIALPVFFIVMNGLSIGILLDAVLRATAVSATSVSVVIISIIPHGVIELPMILLAAVYGTLFGLKTILGRHLRPGETRFGFFRQTVKVFAFVILPLLFAAAVIEATLTPRLAEAVLRRDVARLEEEPSLEPFMLTASDLVLLGLPAERVPLSASIGEAGWNPENWRGAELFARLFDEEFYVRYREIKRQPVLIRAFRTEAATVTVRLRSFAGERPAQQAIKFEELLAVEALENGDRTYTQIADDDSGAVLYRIGEGSGPTWFVIGSVGPHTYSLEMNGITEGLAVALARTQAELLREKQK</sequence>
<dbReference type="Proteomes" id="UP000033870">
    <property type="component" value="Unassembled WGS sequence"/>
</dbReference>
<protein>
    <recommendedName>
        <fullName evidence="4">Stage II sporulation protein M</fullName>
    </recommendedName>
</protein>
<keyword evidence="1" id="KW-0812">Transmembrane</keyword>
<dbReference type="PANTHER" id="PTHR35337:SF1">
    <property type="entry name" value="SLR1478 PROTEIN"/>
    <property type="match status" value="1"/>
</dbReference>
<feature type="transmembrane region" description="Helical" evidence="1">
    <location>
        <begin position="45"/>
        <end position="74"/>
    </location>
</feature>
<organism evidence="2 3">
    <name type="scientific">Candidatus Magasanikbacteria bacterium GW2011_GWA2_56_11</name>
    <dbReference type="NCBI Taxonomy" id="1619044"/>
    <lineage>
        <taxon>Bacteria</taxon>
        <taxon>Candidatus Magasanikiibacteriota</taxon>
    </lineage>
</organism>
<reference evidence="2 3" key="1">
    <citation type="journal article" date="2015" name="Nature">
        <title>rRNA introns, odd ribosomes, and small enigmatic genomes across a large radiation of phyla.</title>
        <authorList>
            <person name="Brown C.T."/>
            <person name="Hug L.A."/>
            <person name="Thomas B.C."/>
            <person name="Sharon I."/>
            <person name="Castelle C.J."/>
            <person name="Singh A."/>
            <person name="Wilkins M.J."/>
            <person name="Williams K.H."/>
            <person name="Banfield J.F."/>
        </authorList>
    </citation>
    <scope>NUCLEOTIDE SEQUENCE [LARGE SCALE GENOMIC DNA]</scope>
</reference>
<evidence type="ECO:0000313" key="2">
    <source>
        <dbReference type="EMBL" id="KKW41927.1"/>
    </source>
</evidence>
<keyword evidence="1" id="KW-1133">Transmembrane helix</keyword>
<evidence type="ECO:0000256" key="1">
    <source>
        <dbReference type="SAM" id="Phobius"/>
    </source>
</evidence>
<proteinExistence type="predicted"/>
<comment type="caution">
    <text evidence="2">The sequence shown here is derived from an EMBL/GenBank/DDBJ whole genome shotgun (WGS) entry which is preliminary data.</text>
</comment>
<name>A0A0G2AKY1_9BACT</name>